<dbReference type="InterPro" id="IPR006342">
    <property type="entry name" value="FkbM_mtfrase"/>
</dbReference>
<dbReference type="AlphaFoldDB" id="A0A8T3VPN7"/>
<comment type="caution">
    <text evidence="2">The sequence shown here is derived from an EMBL/GenBank/DDBJ whole genome shotgun (WGS) entry which is preliminary data.</text>
</comment>
<gene>
    <name evidence="2" type="ORF">E7Z74_03765</name>
</gene>
<dbReference type="InterPro" id="IPR029063">
    <property type="entry name" value="SAM-dependent_MTases_sf"/>
</dbReference>
<dbReference type="GO" id="GO:0008168">
    <property type="term" value="F:methyltransferase activity"/>
    <property type="evidence" value="ECO:0007669"/>
    <property type="project" value="UniProtKB-KW"/>
</dbReference>
<dbReference type="GO" id="GO:0032259">
    <property type="term" value="P:methylation"/>
    <property type="evidence" value="ECO:0007669"/>
    <property type="project" value="UniProtKB-KW"/>
</dbReference>
<dbReference type="NCBIfam" id="TIGR01444">
    <property type="entry name" value="fkbM_fam"/>
    <property type="match status" value="1"/>
</dbReference>
<protein>
    <submittedName>
        <fullName evidence="2">FkbM family methyltransferase</fullName>
    </submittedName>
</protein>
<evidence type="ECO:0000259" key="1">
    <source>
        <dbReference type="Pfam" id="PF05050"/>
    </source>
</evidence>
<dbReference type="EMBL" id="SUTF01000004">
    <property type="protein sequence ID" value="MBE6510368.1"/>
    <property type="molecule type" value="Genomic_DNA"/>
</dbReference>
<sequence>MKKIKYFIDYFKYLKNPISALLFKFGVKKNCEIKIKKSDVKINLKTVNTLNKLMYLLNSAQTEKYNELIEYIKLIDNDTEIVVINDIKYKNIHNTDFKKNHPCDYEICIEEYFSDDEWNMLNIENKHIIDIGANVGDTALYFAKNGAKVIAFEPVTHLYELGLENIELNSDLKENIQFYNKGVGGKRGKLNIENISTEAYLNQEDSYQIDVITVNDVLEEYNFPADVLKMDCEGCEYEIILNSDLSMFNEIIFEHHAYIVKKECDILIDKLKSQNFKIDKYPCNASNKSFKEIGLIHAYK</sequence>
<evidence type="ECO:0000313" key="2">
    <source>
        <dbReference type="EMBL" id="MBE6510368.1"/>
    </source>
</evidence>
<feature type="domain" description="Methyltransferase FkbM" evidence="1">
    <location>
        <begin position="130"/>
        <end position="277"/>
    </location>
</feature>
<accession>A0A8T3VPN7</accession>
<dbReference type="PANTHER" id="PTHR34203">
    <property type="entry name" value="METHYLTRANSFERASE, FKBM FAMILY PROTEIN"/>
    <property type="match status" value="1"/>
</dbReference>
<dbReference type="Pfam" id="PF05050">
    <property type="entry name" value="Methyltransf_21"/>
    <property type="match status" value="1"/>
</dbReference>
<proteinExistence type="predicted"/>
<dbReference type="Proteomes" id="UP000713479">
    <property type="component" value="Unassembled WGS sequence"/>
</dbReference>
<name>A0A8T3VPN7_9EURY</name>
<dbReference type="Gene3D" id="3.40.50.150">
    <property type="entry name" value="Vaccinia Virus protein VP39"/>
    <property type="match status" value="1"/>
</dbReference>
<keyword evidence="2" id="KW-0489">Methyltransferase</keyword>
<dbReference type="InterPro" id="IPR052514">
    <property type="entry name" value="SAM-dependent_MTase"/>
</dbReference>
<evidence type="ECO:0000313" key="3">
    <source>
        <dbReference type="Proteomes" id="UP000713479"/>
    </source>
</evidence>
<keyword evidence="2" id="KW-0808">Transferase</keyword>
<organism evidence="2 3">
    <name type="scientific">Methanobrevibacter millerae</name>
    <dbReference type="NCBI Taxonomy" id="230361"/>
    <lineage>
        <taxon>Archaea</taxon>
        <taxon>Methanobacteriati</taxon>
        <taxon>Methanobacteriota</taxon>
        <taxon>Methanomada group</taxon>
        <taxon>Methanobacteria</taxon>
        <taxon>Methanobacteriales</taxon>
        <taxon>Methanobacteriaceae</taxon>
        <taxon>Methanobrevibacter</taxon>
    </lineage>
</organism>
<dbReference type="PANTHER" id="PTHR34203:SF15">
    <property type="entry name" value="SLL1173 PROTEIN"/>
    <property type="match status" value="1"/>
</dbReference>
<reference evidence="2" key="1">
    <citation type="submission" date="2019-04" db="EMBL/GenBank/DDBJ databases">
        <title>Evolution of Biomass-Degrading Anaerobic Consortia Revealed by Metagenomics.</title>
        <authorList>
            <person name="Peng X."/>
        </authorList>
    </citation>
    <scope>NUCLEOTIDE SEQUENCE</scope>
    <source>
        <strain evidence="2">SIG13</strain>
    </source>
</reference>
<dbReference type="SUPFAM" id="SSF53335">
    <property type="entry name" value="S-adenosyl-L-methionine-dependent methyltransferases"/>
    <property type="match status" value="1"/>
</dbReference>